<accession>A0ABM7ZXR9</accession>
<organism evidence="1 2">
    <name type="scientific">Streptomyces nigrescens</name>
    <dbReference type="NCBI Taxonomy" id="1920"/>
    <lineage>
        <taxon>Bacteria</taxon>
        <taxon>Bacillati</taxon>
        <taxon>Actinomycetota</taxon>
        <taxon>Actinomycetes</taxon>
        <taxon>Kitasatosporales</taxon>
        <taxon>Streptomycetaceae</taxon>
        <taxon>Streptomyces</taxon>
    </lineage>
</organism>
<dbReference type="PROSITE" id="PS51257">
    <property type="entry name" value="PROKAR_LIPOPROTEIN"/>
    <property type="match status" value="1"/>
</dbReference>
<sequence length="108" mass="11532">MHQRGVEVVDAAAQIAQLLTGCLVGDAGRFAGRRCPFAHVPLAIVGTSLVIGCRLPGRGAPAGYGLADRTTRDVVGRRQASVRSRPGCVVQDNEVVKRIDHQHIPNRD</sequence>
<name>A0ABM7ZXR9_STRNI</name>
<dbReference type="EMBL" id="AP026073">
    <property type="protein sequence ID" value="BDM71160.1"/>
    <property type="molecule type" value="Genomic_DNA"/>
</dbReference>
<proteinExistence type="predicted"/>
<reference evidence="1" key="1">
    <citation type="submission" date="2022-06" db="EMBL/GenBank/DDBJ databases">
        <title>Complete genome sequence of Streptomyces nigrescens HEK616.</title>
        <authorList>
            <person name="Asamizu S."/>
            <person name="Onaka H."/>
        </authorList>
    </citation>
    <scope>NUCLEOTIDE SEQUENCE</scope>
    <source>
        <strain evidence="1">HEK616</strain>
    </source>
</reference>
<dbReference type="Proteomes" id="UP001059597">
    <property type="component" value="Chromosome"/>
</dbReference>
<protein>
    <submittedName>
        <fullName evidence="1">Uncharacterized protein</fullName>
    </submittedName>
</protein>
<evidence type="ECO:0000313" key="2">
    <source>
        <dbReference type="Proteomes" id="UP001059597"/>
    </source>
</evidence>
<evidence type="ECO:0000313" key="1">
    <source>
        <dbReference type="EMBL" id="BDM71160.1"/>
    </source>
</evidence>
<keyword evidence="2" id="KW-1185">Reference proteome</keyword>
<gene>
    <name evidence="1" type="ORF">HEK616_46470</name>
</gene>